<name>A0A9N8WH71_9GLOM</name>
<evidence type="ECO:0000313" key="1">
    <source>
        <dbReference type="EMBL" id="CAG8489582.1"/>
    </source>
</evidence>
<reference evidence="1" key="1">
    <citation type="submission" date="2021-06" db="EMBL/GenBank/DDBJ databases">
        <authorList>
            <person name="Kallberg Y."/>
            <person name="Tangrot J."/>
            <person name="Rosling A."/>
        </authorList>
    </citation>
    <scope>NUCLEOTIDE SEQUENCE</scope>
    <source>
        <strain evidence="1">IA702</strain>
    </source>
</reference>
<gene>
    <name evidence="1" type="ORF">POCULU_LOCUS1994</name>
</gene>
<dbReference type="Proteomes" id="UP000789572">
    <property type="component" value="Unassembled WGS sequence"/>
</dbReference>
<feature type="non-terminal residue" evidence="1">
    <location>
        <position position="240"/>
    </location>
</feature>
<comment type="caution">
    <text evidence="1">The sequence shown here is derived from an EMBL/GenBank/DDBJ whole genome shotgun (WGS) entry which is preliminary data.</text>
</comment>
<dbReference type="EMBL" id="CAJVPJ010000168">
    <property type="protein sequence ID" value="CAG8489582.1"/>
    <property type="molecule type" value="Genomic_DNA"/>
</dbReference>
<sequence length="240" mass="26508">MDSNNNLPSSTQNVEPKCISKQELCLNNPSDSTGITTEWMPLMMTLCRSPSSILQDTTGTLTVEDTSWLDAAMMDTLQQDSSVNGLGSASETILRPGKSNALTWPLISGKEHELEKLTSGYATYPSSANLTSNTDKLTMTMASPIINSLTDKWWSMKAISETQLIPGIMSEQINGQLKLNKEWQPSSTTLYMDGPSHNQATNPVPLNHTTHHHQPINKSMMQENIASPMNHQWMTMPVMP</sequence>
<evidence type="ECO:0000313" key="2">
    <source>
        <dbReference type="Proteomes" id="UP000789572"/>
    </source>
</evidence>
<protein>
    <submittedName>
        <fullName evidence="1">8278_t:CDS:1</fullName>
    </submittedName>
</protein>
<proteinExistence type="predicted"/>
<dbReference type="AlphaFoldDB" id="A0A9N8WH71"/>
<accession>A0A9N8WH71</accession>
<keyword evidence="2" id="KW-1185">Reference proteome</keyword>
<organism evidence="1 2">
    <name type="scientific">Paraglomus occultum</name>
    <dbReference type="NCBI Taxonomy" id="144539"/>
    <lineage>
        <taxon>Eukaryota</taxon>
        <taxon>Fungi</taxon>
        <taxon>Fungi incertae sedis</taxon>
        <taxon>Mucoromycota</taxon>
        <taxon>Glomeromycotina</taxon>
        <taxon>Glomeromycetes</taxon>
        <taxon>Paraglomerales</taxon>
        <taxon>Paraglomeraceae</taxon>
        <taxon>Paraglomus</taxon>
    </lineage>
</organism>